<keyword evidence="2 4" id="KW-0472">Membrane</keyword>
<name>A0A975GIT1_9BACT</name>
<dbReference type="PROSITE" id="PS51123">
    <property type="entry name" value="OMPA_2"/>
    <property type="match status" value="1"/>
</dbReference>
<dbReference type="RefSeq" id="WP_207688762.1">
    <property type="nucleotide sequence ID" value="NZ_CP061799.1"/>
</dbReference>
<dbReference type="InterPro" id="IPR006665">
    <property type="entry name" value="OmpA-like"/>
</dbReference>
<proteinExistence type="predicted"/>
<dbReference type="CDD" id="cd07185">
    <property type="entry name" value="OmpA_C-like"/>
    <property type="match status" value="1"/>
</dbReference>
<dbReference type="PANTHER" id="PTHR30329">
    <property type="entry name" value="STATOR ELEMENT OF FLAGELLAR MOTOR COMPLEX"/>
    <property type="match status" value="1"/>
</dbReference>
<feature type="coiled-coil region" evidence="5">
    <location>
        <begin position="43"/>
        <end position="84"/>
    </location>
</feature>
<dbReference type="Gene3D" id="3.30.1330.60">
    <property type="entry name" value="OmpA-like domain"/>
    <property type="match status" value="1"/>
</dbReference>
<feature type="domain" description="OmpA-like" evidence="6">
    <location>
        <begin position="103"/>
        <end position="220"/>
    </location>
</feature>
<dbReference type="InterPro" id="IPR050330">
    <property type="entry name" value="Bact_OuterMem_StrucFunc"/>
</dbReference>
<dbReference type="SUPFAM" id="SSF103088">
    <property type="entry name" value="OmpA-like"/>
    <property type="match status" value="1"/>
</dbReference>
<sequence>MKKLLSLAGLSFIIIIFMTGCASRGYVDKQLSSALTSEITNIRSEVNENIEDVRKNVEATQEEIKELKAAAQKQQEKIDEKLSLVQDAIVRAEEAHKLAKGKLLYEVTISDESVPFSYKKSELSEDAKAELDIFAKVLIEENNDVYIEIQGHTDNIGSEKYNLELGQARADSVKAYLHTQHNIPLHKLNSFSYGKSMPVAPNDTETGRAKNRRVVLMVME</sequence>
<reference evidence="7" key="1">
    <citation type="journal article" date="2021" name="Microb. Physiol.">
        <title>Proteogenomic Insights into the Physiology of Marine, Sulfate-Reducing, Filamentous Desulfonema limicola and Desulfonema magnum.</title>
        <authorList>
            <person name="Schnaars V."/>
            <person name="Wohlbrand L."/>
            <person name="Scheve S."/>
            <person name="Hinrichs C."/>
            <person name="Reinhardt R."/>
            <person name="Rabus R."/>
        </authorList>
    </citation>
    <scope>NUCLEOTIDE SEQUENCE</scope>
    <source>
        <strain evidence="7">5ac10</strain>
    </source>
</reference>
<dbReference type="KEGG" id="dli:dnl_52730"/>
<evidence type="ECO:0000259" key="6">
    <source>
        <dbReference type="PROSITE" id="PS51123"/>
    </source>
</evidence>
<dbReference type="InterPro" id="IPR006690">
    <property type="entry name" value="OMPA-like_CS"/>
</dbReference>
<organism evidence="7 8">
    <name type="scientific">Desulfonema limicola</name>
    <dbReference type="NCBI Taxonomy" id="45656"/>
    <lineage>
        <taxon>Bacteria</taxon>
        <taxon>Pseudomonadati</taxon>
        <taxon>Thermodesulfobacteriota</taxon>
        <taxon>Desulfobacteria</taxon>
        <taxon>Desulfobacterales</taxon>
        <taxon>Desulfococcaceae</taxon>
        <taxon>Desulfonema</taxon>
    </lineage>
</organism>
<dbReference type="EMBL" id="CP061799">
    <property type="protein sequence ID" value="QTA82887.1"/>
    <property type="molecule type" value="Genomic_DNA"/>
</dbReference>
<accession>A0A975GIT1</accession>
<dbReference type="PROSITE" id="PS01068">
    <property type="entry name" value="OMPA_1"/>
    <property type="match status" value="1"/>
</dbReference>
<keyword evidence="3" id="KW-0998">Cell outer membrane</keyword>
<dbReference type="InterPro" id="IPR006664">
    <property type="entry name" value="OMP_bac"/>
</dbReference>
<dbReference type="PANTHER" id="PTHR30329:SF21">
    <property type="entry name" value="LIPOPROTEIN YIAD-RELATED"/>
    <property type="match status" value="1"/>
</dbReference>
<protein>
    <submittedName>
        <fullName evidence="7">OmpA-like domain-containing protein</fullName>
    </submittedName>
</protein>
<dbReference type="GO" id="GO:0009279">
    <property type="term" value="C:cell outer membrane"/>
    <property type="evidence" value="ECO:0007669"/>
    <property type="project" value="UniProtKB-SubCell"/>
</dbReference>
<evidence type="ECO:0000256" key="2">
    <source>
        <dbReference type="ARBA" id="ARBA00023136"/>
    </source>
</evidence>
<keyword evidence="5" id="KW-0175">Coiled coil</keyword>
<evidence type="ECO:0000256" key="4">
    <source>
        <dbReference type="PROSITE-ProRule" id="PRU00473"/>
    </source>
</evidence>
<evidence type="ECO:0000313" key="7">
    <source>
        <dbReference type="EMBL" id="QTA82887.1"/>
    </source>
</evidence>
<dbReference type="Pfam" id="PF00691">
    <property type="entry name" value="OmpA"/>
    <property type="match status" value="1"/>
</dbReference>
<gene>
    <name evidence="7" type="ORF">dnl_52730</name>
</gene>
<evidence type="ECO:0000256" key="1">
    <source>
        <dbReference type="ARBA" id="ARBA00004442"/>
    </source>
</evidence>
<dbReference type="AlphaFoldDB" id="A0A975GIT1"/>
<keyword evidence="8" id="KW-1185">Reference proteome</keyword>
<evidence type="ECO:0000256" key="3">
    <source>
        <dbReference type="ARBA" id="ARBA00023237"/>
    </source>
</evidence>
<evidence type="ECO:0000256" key="5">
    <source>
        <dbReference type="SAM" id="Coils"/>
    </source>
</evidence>
<comment type="subcellular location">
    <subcellularLocation>
        <location evidence="1">Cell outer membrane</location>
    </subcellularLocation>
</comment>
<dbReference type="InterPro" id="IPR036737">
    <property type="entry name" value="OmpA-like_sf"/>
</dbReference>
<evidence type="ECO:0000313" key="8">
    <source>
        <dbReference type="Proteomes" id="UP000663720"/>
    </source>
</evidence>
<dbReference type="Proteomes" id="UP000663720">
    <property type="component" value="Chromosome"/>
</dbReference>
<dbReference type="PRINTS" id="PR01021">
    <property type="entry name" value="OMPADOMAIN"/>
</dbReference>
<dbReference type="PROSITE" id="PS51257">
    <property type="entry name" value="PROKAR_LIPOPROTEIN"/>
    <property type="match status" value="1"/>
</dbReference>